<dbReference type="Gene3D" id="3.30.200.20">
    <property type="entry name" value="Phosphorylase Kinase, domain 1"/>
    <property type="match status" value="1"/>
</dbReference>
<dbReference type="FunFam" id="1.10.510.10:FF:000240">
    <property type="entry name" value="Lectin-domain containing receptor kinase A4.3"/>
    <property type="match status" value="1"/>
</dbReference>
<dbReference type="Pfam" id="PF00069">
    <property type="entry name" value="Pkinase"/>
    <property type="match status" value="3"/>
</dbReference>
<evidence type="ECO:0000256" key="15">
    <source>
        <dbReference type="ARBA" id="ARBA00047951"/>
    </source>
</evidence>
<keyword evidence="9" id="KW-0067">ATP-binding</keyword>
<evidence type="ECO:0000256" key="5">
    <source>
        <dbReference type="ARBA" id="ARBA00022692"/>
    </source>
</evidence>
<evidence type="ECO:0000256" key="4">
    <source>
        <dbReference type="ARBA" id="ARBA00022475"/>
    </source>
</evidence>
<comment type="similarity">
    <text evidence="2">In the N-terminal section; belongs to the leguminous lectin family.</text>
</comment>
<dbReference type="GO" id="GO:0005524">
    <property type="term" value="F:ATP binding"/>
    <property type="evidence" value="ECO:0007669"/>
    <property type="project" value="UniProtKB-KW"/>
</dbReference>
<dbReference type="eggNOG" id="KOG1187">
    <property type="taxonomic scope" value="Eukaryota"/>
</dbReference>
<comment type="similarity">
    <text evidence="3">In the C-terminal section; belongs to the protein kinase superfamily. Ser/Thr protein kinase family.</text>
</comment>
<evidence type="ECO:0000256" key="16">
    <source>
        <dbReference type="SAM" id="Phobius"/>
    </source>
</evidence>
<evidence type="ECO:0000256" key="7">
    <source>
        <dbReference type="ARBA" id="ARBA00022734"/>
    </source>
</evidence>
<dbReference type="OMA" id="CRMEKSF"/>
<keyword evidence="4" id="KW-1003">Cell membrane</keyword>
<reference evidence="19" key="1">
    <citation type="journal article" date="2015" name="Nat. Plants">
        <title>Genome expansion of Arabis alpina linked with retrotransposition and reduced symmetric DNA methylation.</title>
        <authorList>
            <person name="Willing E.M."/>
            <person name="Rawat V."/>
            <person name="Mandakova T."/>
            <person name="Maumus F."/>
            <person name="James G.V."/>
            <person name="Nordstroem K.J."/>
            <person name="Becker C."/>
            <person name="Warthmann N."/>
            <person name="Chica C."/>
            <person name="Szarzynska B."/>
            <person name="Zytnicki M."/>
            <person name="Albani M.C."/>
            <person name="Kiefer C."/>
            <person name="Bergonzi S."/>
            <person name="Castaings L."/>
            <person name="Mateos J.L."/>
            <person name="Berns M.C."/>
            <person name="Bujdoso N."/>
            <person name="Piofczyk T."/>
            <person name="de Lorenzo L."/>
            <person name="Barrero-Sicilia C."/>
            <person name="Mateos I."/>
            <person name="Piednoel M."/>
            <person name="Hagmann J."/>
            <person name="Chen-Min-Tao R."/>
            <person name="Iglesias-Fernandez R."/>
            <person name="Schuster S.C."/>
            <person name="Alonso-Blanco C."/>
            <person name="Roudier F."/>
            <person name="Carbonero P."/>
            <person name="Paz-Ares J."/>
            <person name="Davis S.J."/>
            <person name="Pecinka A."/>
            <person name="Quesneville H."/>
            <person name="Colot V."/>
            <person name="Lysak M.A."/>
            <person name="Weigel D."/>
            <person name="Coupland G."/>
            <person name="Schneeberger K."/>
        </authorList>
    </citation>
    <scope>NUCLEOTIDE SEQUENCE [LARGE SCALE GENOMIC DNA]</scope>
    <source>
        <strain evidence="19">cv. Pajares</strain>
    </source>
</reference>
<evidence type="ECO:0000256" key="1">
    <source>
        <dbReference type="ARBA" id="ARBA00004251"/>
    </source>
</evidence>
<keyword evidence="12" id="KW-0675">Receptor</keyword>
<keyword evidence="6" id="KW-0732">Signal</keyword>
<evidence type="ECO:0000256" key="2">
    <source>
        <dbReference type="ARBA" id="ARBA00008536"/>
    </source>
</evidence>
<keyword evidence="5 16" id="KW-0812">Transmembrane</keyword>
<dbReference type="PANTHER" id="PTHR27005:SF308">
    <property type="entry name" value="NON-FUNCTIONAL PSEUDOKINASE ZRK2-RELATED"/>
    <property type="match status" value="1"/>
</dbReference>
<evidence type="ECO:0000256" key="6">
    <source>
        <dbReference type="ARBA" id="ARBA00022729"/>
    </source>
</evidence>
<dbReference type="SUPFAM" id="SSF56112">
    <property type="entry name" value="Protein kinase-like (PK-like)"/>
    <property type="match status" value="3"/>
</dbReference>
<evidence type="ECO:0000256" key="3">
    <source>
        <dbReference type="ARBA" id="ARBA00010217"/>
    </source>
</evidence>
<dbReference type="Proteomes" id="UP000029120">
    <property type="component" value="Chromosome 5"/>
</dbReference>
<evidence type="ECO:0000313" key="19">
    <source>
        <dbReference type="Proteomes" id="UP000029120"/>
    </source>
</evidence>
<keyword evidence="10 16" id="KW-1133">Transmembrane helix</keyword>
<dbReference type="EMBL" id="CM002873">
    <property type="protein sequence ID" value="KFK34989.1"/>
    <property type="molecule type" value="Genomic_DNA"/>
</dbReference>
<evidence type="ECO:0000256" key="14">
    <source>
        <dbReference type="ARBA" id="ARBA00047558"/>
    </source>
</evidence>
<accession>A0A087GYN7</accession>
<dbReference type="GO" id="GO:0007166">
    <property type="term" value="P:cell surface receptor signaling pathway"/>
    <property type="evidence" value="ECO:0007669"/>
    <property type="project" value="InterPro"/>
</dbReference>
<evidence type="ECO:0000256" key="12">
    <source>
        <dbReference type="ARBA" id="ARBA00023170"/>
    </source>
</evidence>
<dbReference type="InterPro" id="IPR008271">
    <property type="entry name" value="Ser/Thr_kinase_AS"/>
</dbReference>
<evidence type="ECO:0000256" key="9">
    <source>
        <dbReference type="ARBA" id="ARBA00022840"/>
    </source>
</evidence>
<keyword evidence="8" id="KW-0547">Nucleotide-binding</keyword>
<keyword evidence="11 16" id="KW-0472">Membrane</keyword>
<evidence type="ECO:0000256" key="8">
    <source>
        <dbReference type="ARBA" id="ARBA00022741"/>
    </source>
</evidence>
<evidence type="ECO:0000256" key="11">
    <source>
        <dbReference type="ARBA" id="ARBA00023136"/>
    </source>
</evidence>
<gene>
    <name evidence="18" type="ordered locus">AALP_Aa5g219800</name>
</gene>
<dbReference type="PROSITE" id="PS00108">
    <property type="entry name" value="PROTEIN_KINASE_ST"/>
    <property type="match status" value="1"/>
</dbReference>
<feature type="domain" description="Protein kinase" evidence="17">
    <location>
        <begin position="21"/>
        <end position="338"/>
    </location>
</feature>
<comment type="catalytic activity">
    <reaction evidence="15">
        <text>L-threonyl-[protein] + ATP = O-phospho-L-threonyl-[protein] + ADP + H(+)</text>
        <dbReference type="Rhea" id="RHEA:46608"/>
        <dbReference type="Rhea" id="RHEA-COMP:11060"/>
        <dbReference type="Rhea" id="RHEA-COMP:11605"/>
        <dbReference type="ChEBI" id="CHEBI:15378"/>
        <dbReference type="ChEBI" id="CHEBI:30013"/>
        <dbReference type="ChEBI" id="CHEBI:30616"/>
        <dbReference type="ChEBI" id="CHEBI:61977"/>
        <dbReference type="ChEBI" id="CHEBI:456216"/>
    </reaction>
</comment>
<dbReference type="GO" id="GO:0005886">
    <property type="term" value="C:plasma membrane"/>
    <property type="evidence" value="ECO:0007669"/>
    <property type="project" value="UniProtKB-SubCell"/>
</dbReference>
<dbReference type="OrthoDB" id="75710at2759"/>
<feature type="domain" description="Protein kinase" evidence="17">
    <location>
        <begin position="423"/>
        <end position="701"/>
    </location>
</feature>
<feature type="transmembrane region" description="Helical" evidence="16">
    <location>
        <begin position="999"/>
        <end position="1029"/>
    </location>
</feature>
<dbReference type="GO" id="GO:0004674">
    <property type="term" value="F:protein serine/threonine kinase activity"/>
    <property type="evidence" value="ECO:0007669"/>
    <property type="project" value="TreeGrafter"/>
</dbReference>
<dbReference type="InterPro" id="IPR045274">
    <property type="entry name" value="WAK-like"/>
</dbReference>
<dbReference type="InterPro" id="IPR000719">
    <property type="entry name" value="Prot_kinase_dom"/>
</dbReference>
<keyword evidence="7" id="KW-0430">Lectin</keyword>
<dbReference type="GO" id="GO:0002229">
    <property type="term" value="P:defense response to oomycetes"/>
    <property type="evidence" value="ECO:0007669"/>
    <property type="project" value="UniProtKB-ARBA"/>
</dbReference>
<sequence>MKFWRNKGKERRKQCFLDNGSTFLKELIAGCNGKTNPIRSFSSDQILKATNGFDPSRYLTSDLYYTWFTGSIEDRSYMIKMFPEEKVRGDGDGIGAVYNDIVISARVTNHSNFLKLLGCCLEFPFPVLVFEHAENRTLGHQGGIGSKDIEFLPWDVRLKVAKEIANAVTYLHTEFPRIIVHRNITPMNVFLDENWTAKLSDFSLALTLPEGKSQMEDQVMGWPGYLDPSYLHTSIVTEYADVYSFGIFMMVLLIGRHVMAPRSDVRFIDIRNYVRGLQEKGEFIETIYRVGVRDIKATGRYQVDKFVELMFRCCEKSVERRPKMINVAKELKQIERSLSDTPAGPSSRDSDVDETEERWFLDNGSIFLKELVADFVLSLETLSTSEIARSEHHSEMKFWRRKKGKRFLKNGSMLIEQLIADSNGISNPIRRFSSDQISKATNHSVSDILTCVIEGRSYTINKYKWFQEWGYNDIVLSARVSNHSGFLKLIGCCLEFRFPVGVFENAENGFLNKRGSVGCEDTPLLPWNVRLKIAKEVAIAVTYLHTAFPRIIIHRDIKPENVFLDKNWNAKLTDFSIAVTLPEGKTWIEDDACGTLGYIDPTYVTTGLVTEYADVYSFGIFMLVLLMGRPAFTRKASESEVHILNSVKTMQERGEPIEFKGDTNDMRPRQMKMFLELALRCCAERNEDRPKMIFVAKELKLIERSLDCNGLKNEPDTDEREEEEEPLAIESLGAERPLDLFITDEREEEEEPLAEGTGKRNHSAMIFWTRKMKERGKLINMEMFLENGSMFLQELIADSNGISNPIRMFSSDQISNATKVFDSNCSDFFTGIIEGRSYVIKKHRQLREEGEPGDYNDIVLSARVSNHSGFLKLIGSCLEFPLPIAVFETPEYGVLNERGSVGGSDSPLLPWNVRLKIVKEVAIAITYLHTAFPRIIVHRDINPSNVLLDKNWNAKLSGFSFSVTLPEGKSWIEDEVMGTFGYIDPNYQCTRIVTEYTDVFSFGIFMLVLLMGRPAVFAGANGSIVIFSIMRRIFEREEKLLNSGIIRTT</sequence>
<evidence type="ECO:0000259" key="17">
    <source>
        <dbReference type="PROSITE" id="PS50011"/>
    </source>
</evidence>
<dbReference type="PROSITE" id="PS50011">
    <property type="entry name" value="PROTEIN_KINASE_DOM"/>
    <property type="match status" value="3"/>
</dbReference>
<dbReference type="PANTHER" id="PTHR27005">
    <property type="entry name" value="WALL-ASSOCIATED RECEPTOR KINASE-LIKE 21"/>
    <property type="match status" value="1"/>
</dbReference>
<evidence type="ECO:0000313" key="18">
    <source>
        <dbReference type="EMBL" id="KFK34989.1"/>
    </source>
</evidence>
<comment type="catalytic activity">
    <reaction evidence="14">
        <text>L-seryl-[protein] + ATP = O-phospho-L-seryl-[protein] + ADP + H(+)</text>
        <dbReference type="Rhea" id="RHEA:17989"/>
        <dbReference type="Rhea" id="RHEA-COMP:9863"/>
        <dbReference type="Rhea" id="RHEA-COMP:11604"/>
        <dbReference type="ChEBI" id="CHEBI:15378"/>
        <dbReference type="ChEBI" id="CHEBI:29999"/>
        <dbReference type="ChEBI" id="CHEBI:30616"/>
        <dbReference type="ChEBI" id="CHEBI:83421"/>
        <dbReference type="ChEBI" id="CHEBI:456216"/>
    </reaction>
</comment>
<name>A0A087GYN7_ARAAL</name>
<keyword evidence="13" id="KW-0325">Glycoprotein</keyword>
<evidence type="ECO:0000256" key="13">
    <source>
        <dbReference type="ARBA" id="ARBA00023180"/>
    </source>
</evidence>
<organism evidence="18 19">
    <name type="scientific">Arabis alpina</name>
    <name type="common">Alpine rock-cress</name>
    <dbReference type="NCBI Taxonomy" id="50452"/>
    <lineage>
        <taxon>Eukaryota</taxon>
        <taxon>Viridiplantae</taxon>
        <taxon>Streptophyta</taxon>
        <taxon>Embryophyta</taxon>
        <taxon>Tracheophyta</taxon>
        <taxon>Spermatophyta</taxon>
        <taxon>Magnoliopsida</taxon>
        <taxon>eudicotyledons</taxon>
        <taxon>Gunneridae</taxon>
        <taxon>Pentapetalae</taxon>
        <taxon>rosids</taxon>
        <taxon>malvids</taxon>
        <taxon>Brassicales</taxon>
        <taxon>Brassicaceae</taxon>
        <taxon>Arabideae</taxon>
        <taxon>Arabis</taxon>
    </lineage>
</organism>
<evidence type="ECO:0000256" key="10">
    <source>
        <dbReference type="ARBA" id="ARBA00022989"/>
    </source>
</evidence>
<dbReference type="Gene3D" id="1.10.510.10">
    <property type="entry name" value="Transferase(Phosphotransferase) domain 1"/>
    <property type="match status" value="3"/>
</dbReference>
<protein>
    <recommendedName>
        <fullName evidence="17">Protein kinase domain-containing protein</fullName>
    </recommendedName>
</protein>
<dbReference type="SMART" id="SM00220">
    <property type="entry name" value="S_TKc"/>
    <property type="match status" value="1"/>
</dbReference>
<dbReference type="AlphaFoldDB" id="A0A087GYN7"/>
<dbReference type="GO" id="GO:0030246">
    <property type="term" value="F:carbohydrate binding"/>
    <property type="evidence" value="ECO:0007669"/>
    <property type="project" value="UniProtKB-KW"/>
</dbReference>
<keyword evidence="19" id="KW-1185">Reference proteome</keyword>
<dbReference type="InterPro" id="IPR011009">
    <property type="entry name" value="Kinase-like_dom_sf"/>
</dbReference>
<dbReference type="Gramene" id="KFK34989">
    <property type="protein sequence ID" value="KFK34989"/>
    <property type="gene ID" value="AALP_AA5G219800"/>
</dbReference>
<comment type="subcellular location">
    <subcellularLocation>
        <location evidence="1">Cell membrane</location>
        <topology evidence="1">Single-pass type I membrane protein</topology>
    </subcellularLocation>
</comment>
<proteinExistence type="inferred from homology"/>
<feature type="domain" description="Protein kinase" evidence="17">
    <location>
        <begin position="803"/>
        <end position="1049"/>
    </location>
</feature>